<dbReference type="InterPro" id="IPR050679">
    <property type="entry name" value="Bact_HTH_transcr_reg"/>
</dbReference>
<dbReference type="OrthoDB" id="3615556at2"/>
<dbReference type="InterPro" id="IPR028978">
    <property type="entry name" value="Chorismate_lyase_/UTRA_dom_sf"/>
</dbReference>
<evidence type="ECO:0000313" key="5">
    <source>
        <dbReference type="EMBL" id="TQM14061.1"/>
    </source>
</evidence>
<dbReference type="AlphaFoldDB" id="A0A543DXL7"/>
<dbReference type="PANTHER" id="PTHR44846">
    <property type="entry name" value="MANNOSYL-D-GLYCERATE TRANSPORT/METABOLISM SYSTEM REPRESSOR MNGR-RELATED"/>
    <property type="match status" value="1"/>
</dbReference>
<dbReference type="PRINTS" id="PR00035">
    <property type="entry name" value="HTHGNTR"/>
</dbReference>
<dbReference type="InterPro" id="IPR000524">
    <property type="entry name" value="Tscrpt_reg_HTH_GntR"/>
</dbReference>
<dbReference type="InterPro" id="IPR036390">
    <property type="entry name" value="WH_DNA-bd_sf"/>
</dbReference>
<keyword evidence="1" id="KW-0805">Transcription regulation</keyword>
<dbReference type="InterPro" id="IPR036388">
    <property type="entry name" value="WH-like_DNA-bd_sf"/>
</dbReference>
<dbReference type="SMART" id="SM00866">
    <property type="entry name" value="UTRA"/>
    <property type="match status" value="1"/>
</dbReference>
<organism evidence="5 6">
    <name type="scientific">Pseudonocardia kunmingensis</name>
    <dbReference type="NCBI Taxonomy" id="630975"/>
    <lineage>
        <taxon>Bacteria</taxon>
        <taxon>Bacillati</taxon>
        <taxon>Actinomycetota</taxon>
        <taxon>Actinomycetes</taxon>
        <taxon>Pseudonocardiales</taxon>
        <taxon>Pseudonocardiaceae</taxon>
        <taxon>Pseudonocardia</taxon>
    </lineage>
</organism>
<dbReference type="SUPFAM" id="SSF64288">
    <property type="entry name" value="Chorismate lyase-like"/>
    <property type="match status" value="1"/>
</dbReference>
<evidence type="ECO:0000256" key="1">
    <source>
        <dbReference type="ARBA" id="ARBA00023015"/>
    </source>
</evidence>
<dbReference type="SMART" id="SM00345">
    <property type="entry name" value="HTH_GNTR"/>
    <property type="match status" value="1"/>
</dbReference>
<dbReference type="InterPro" id="IPR011663">
    <property type="entry name" value="UTRA"/>
</dbReference>
<dbReference type="PROSITE" id="PS50949">
    <property type="entry name" value="HTH_GNTR"/>
    <property type="match status" value="1"/>
</dbReference>
<evidence type="ECO:0000256" key="3">
    <source>
        <dbReference type="ARBA" id="ARBA00023163"/>
    </source>
</evidence>
<accession>A0A543DXL7</accession>
<dbReference type="GO" id="GO:0003677">
    <property type="term" value="F:DNA binding"/>
    <property type="evidence" value="ECO:0007669"/>
    <property type="project" value="UniProtKB-KW"/>
</dbReference>
<dbReference type="RefSeq" id="WP_142048214.1">
    <property type="nucleotide sequence ID" value="NZ_VFPA01000001.1"/>
</dbReference>
<dbReference type="CDD" id="cd07377">
    <property type="entry name" value="WHTH_GntR"/>
    <property type="match status" value="1"/>
</dbReference>
<dbReference type="Pfam" id="PF00392">
    <property type="entry name" value="GntR"/>
    <property type="match status" value="1"/>
</dbReference>
<reference evidence="5 6" key="1">
    <citation type="submission" date="2019-06" db="EMBL/GenBank/DDBJ databases">
        <title>Sequencing the genomes of 1000 actinobacteria strains.</title>
        <authorList>
            <person name="Klenk H.-P."/>
        </authorList>
    </citation>
    <scope>NUCLEOTIDE SEQUENCE [LARGE SCALE GENOMIC DNA]</scope>
    <source>
        <strain evidence="5 6">DSM 45301</strain>
    </source>
</reference>
<dbReference type="SUPFAM" id="SSF46785">
    <property type="entry name" value="Winged helix' DNA-binding domain"/>
    <property type="match status" value="1"/>
</dbReference>
<keyword evidence="2" id="KW-0238">DNA-binding</keyword>
<feature type="domain" description="HTH gntR-type" evidence="4">
    <location>
        <begin position="13"/>
        <end position="80"/>
    </location>
</feature>
<dbReference type="EMBL" id="VFPA01000001">
    <property type="protein sequence ID" value="TQM14061.1"/>
    <property type="molecule type" value="Genomic_DNA"/>
</dbReference>
<gene>
    <name evidence="5" type="ORF">FB558_0819</name>
</gene>
<evidence type="ECO:0000256" key="2">
    <source>
        <dbReference type="ARBA" id="ARBA00023125"/>
    </source>
</evidence>
<proteinExistence type="predicted"/>
<keyword evidence="6" id="KW-1185">Reference proteome</keyword>
<dbReference type="Gene3D" id="1.10.10.10">
    <property type="entry name" value="Winged helix-like DNA-binding domain superfamily/Winged helix DNA-binding domain"/>
    <property type="match status" value="1"/>
</dbReference>
<dbReference type="Proteomes" id="UP000315677">
    <property type="component" value="Unassembled WGS sequence"/>
</dbReference>
<dbReference type="Pfam" id="PF07702">
    <property type="entry name" value="UTRA"/>
    <property type="match status" value="1"/>
</dbReference>
<evidence type="ECO:0000313" key="6">
    <source>
        <dbReference type="Proteomes" id="UP000315677"/>
    </source>
</evidence>
<evidence type="ECO:0000259" key="4">
    <source>
        <dbReference type="PROSITE" id="PS50949"/>
    </source>
</evidence>
<dbReference type="GO" id="GO:0003700">
    <property type="term" value="F:DNA-binding transcription factor activity"/>
    <property type="evidence" value="ECO:0007669"/>
    <property type="project" value="InterPro"/>
</dbReference>
<name>A0A543DXL7_9PSEU</name>
<keyword evidence="3" id="KW-0804">Transcription</keyword>
<protein>
    <submittedName>
        <fullName evidence="5">GntR family transcriptional regulator</fullName>
    </submittedName>
</protein>
<sequence length="243" mass="26540">MKGVAGLNRHSGVPLYGQIAQDLEAQFAGAYEPGDRLPSVAELAEHYAVNRLTVHEALDVLVRRGLVTTVRGKGSFVALPIIRWDVRAGQDASLTQVMGARGHAVVNRVLGVVEDADPGLTGELGAAGALQRFASIRYVDDEPWSITSTWFDPDRFPRLDVLWRDRSSLHQVLLQEYGVQMKRSTRTFAALAADATEAEILRVPVASPILQARGLNVDEHGVAIAAVEHRFRGDRIQFSVELG</sequence>
<comment type="caution">
    <text evidence="5">The sequence shown here is derived from an EMBL/GenBank/DDBJ whole genome shotgun (WGS) entry which is preliminary data.</text>
</comment>
<dbReference type="Gene3D" id="3.40.1410.10">
    <property type="entry name" value="Chorismate lyase-like"/>
    <property type="match status" value="1"/>
</dbReference>